<reference evidence="1" key="1">
    <citation type="submission" date="2022-10" db="EMBL/GenBank/DDBJ databases">
        <title>Complete Genome of Trichothecium roseum strain YXFP-22015, a Plant Pathogen Isolated from Citrus.</title>
        <authorList>
            <person name="Wang Y."/>
            <person name="Zhu L."/>
        </authorList>
    </citation>
    <scope>NUCLEOTIDE SEQUENCE</scope>
    <source>
        <strain evidence="1">YXFP-22015</strain>
    </source>
</reference>
<keyword evidence="2" id="KW-1185">Reference proteome</keyword>
<comment type="caution">
    <text evidence="1">The sequence shown here is derived from an EMBL/GenBank/DDBJ whole genome shotgun (WGS) entry which is preliminary data.</text>
</comment>
<evidence type="ECO:0000313" key="2">
    <source>
        <dbReference type="Proteomes" id="UP001163324"/>
    </source>
</evidence>
<protein>
    <submittedName>
        <fullName evidence="1">Uncharacterized protein</fullName>
    </submittedName>
</protein>
<accession>A0ACC0UXY5</accession>
<name>A0ACC0UXY5_9HYPO</name>
<proteinExistence type="predicted"/>
<gene>
    <name evidence="1" type="ORF">N3K66_006907</name>
</gene>
<organism evidence="1 2">
    <name type="scientific">Trichothecium roseum</name>
    <dbReference type="NCBI Taxonomy" id="47278"/>
    <lineage>
        <taxon>Eukaryota</taxon>
        <taxon>Fungi</taxon>
        <taxon>Dikarya</taxon>
        <taxon>Ascomycota</taxon>
        <taxon>Pezizomycotina</taxon>
        <taxon>Sordariomycetes</taxon>
        <taxon>Hypocreomycetidae</taxon>
        <taxon>Hypocreales</taxon>
        <taxon>Hypocreales incertae sedis</taxon>
        <taxon>Trichothecium</taxon>
    </lineage>
</organism>
<dbReference type="Proteomes" id="UP001163324">
    <property type="component" value="Chromosome 6"/>
</dbReference>
<evidence type="ECO:0000313" key="1">
    <source>
        <dbReference type="EMBL" id="KAI9898547.1"/>
    </source>
</evidence>
<dbReference type="EMBL" id="CM047945">
    <property type="protein sequence ID" value="KAI9898547.1"/>
    <property type="molecule type" value="Genomic_DNA"/>
</dbReference>
<sequence length="352" mass="38586">MADESVIDKVHDLSDLELALLLCLIAKEHCLLSTPNNATDTLAEELRLVAKKVFGLSCVVVECDHNTTLDDFASALLLPHDRTPSPRQTFENSSGYFGRASLSRIAASPAISLRIANVVVVKNLNLAPQAVQIQALELLRTKRIYTRTAVQAAPKQFLFVPVIAAENGGKARVASHLNDAFFVAHWHDPEDGFVNLEENEGDDTASLSSVVKGGIPADISRDPFISEAEIAHLSKLAAEVQVDIDVTRYQMNIVSFLRMHRAVADGITSTATQHLGLLMRCLSPLHKSNFVTPALVDIATRKVYLHRIRMTEPEKERSMQWGSKLEAVQAVLKDIGPEEVIDDVLSMVTAPL</sequence>